<reference evidence="6 7" key="1">
    <citation type="submission" date="2019-10" db="EMBL/GenBank/DDBJ databases">
        <title>Streptomyces sp. strain GY16 isolated from leaves of Broussonetia papyrifera.</title>
        <authorList>
            <person name="Mo P."/>
        </authorList>
    </citation>
    <scope>NUCLEOTIDE SEQUENCE [LARGE SCALE GENOMIC DNA]</scope>
    <source>
        <strain evidence="6 7">GY16</strain>
    </source>
</reference>
<evidence type="ECO:0000256" key="4">
    <source>
        <dbReference type="SAM" id="MobiDB-lite"/>
    </source>
</evidence>
<dbReference type="EMBL" id="CP045096">
    <property type="protein sequence ID" value="QFR02718.1"/>
    <property type="molecule type" value="Genomic_DNA"/>
</dbReference>
<dbReference type="KEGG" id="sphv:F9278_21880"/>
<dbReference type="CDD" id="cd07377">
    <property type="entry name" value="WHTH_GntR"/>
    <property type="match status" value="1"/>
</dbReference>
<gene>
    <name evidence="6" type="ORF">F9278_21880</name>
</gene>
<dbReference type="InterPro" id="IPR036388">
    <property type="entry name" value="WH-like_DNA-bd_sf"/>
</dbReference>
<feature type="domain" description="HTH gntR-type" evidence="5">
    <location>
        <begin position="6"/>
        <end position="75"/>
    </location>
</feature>
<evidence type="ECO:0000313" key="6">
    <source>
        <dbReference type="EMBL" id="QFR02718.1"/>
    </source>
</evidence>
<protein>
    <submittedName>
        <fullName evidence="6">Winged helix-turn-helix transcriptional regulator</fullName>
    </submittedName>
</protein>
<organism evidence="6 7">
    <name type="scientific">Streptomyces phaeolivaceus</name>
    <dbReference type="NCBI Taxonomy" id="2653200"/>
    <lineage>
        <taxon>Bacteria</taxon>
        <taxon>Bacillati</taxon>
        <taxon>Actinomycetota</taxon>
        <taxon>Actinomycetes</taxon>
        <taxon>Kitasatosporales</taxon>
        <taxon>Streptomycetaceae</taxon>
        <taxon>Streptomyces</taxon>
    </lineage>
</organism>
<dbReference type="InterPro" id="IPR000524">
    <property type="entry name" value="Tscrpt_reg_HTH_GntR"/>
</dbReference>
<dbReference type="Pfam" id="PF00392">
    <property type="entry name" value="GntR"/>
    <property type="match status" value="1"/>
</dbReference>
<dbReference type="SUPFAM" id="SSF46785">
    <property type="entry name" value="Winged helix' DNA-binding domain"/>
    <property type="match status" value="1"/>
</dbReference>
<sequence length="287" mass="32168">MNGSRKLSSQEIAATLRDRIRGGDLRPGERLPTQAELAEEFGVERGTVRQALRALQEDGLLSNVSKGSPPRVAEAGHTAGHEPQPTMVGLGPRLAEAFSQPHVRVDAACLTAETLMMALGEPVRRIHEGTVRPESIDVRILLPSRKINLAFPVPVAARGEDDEEDPVHKRWLDQRNAQIRVLRHNLLALRTSHQLDVRVTFRALPFTPPVKLYLLNGQEALIAYYMLMKREEQMENGPLEMYDAFGTQSLLFSFEKETGLRDAAFVDQSQQWFNALWETITTDLTLS</sequence>
<dbReference type="SMART" id="SM00345">
    <property type="entry name" value="HTH_GNTR"/>
    <property type="match status" value="1"/>
</dbReference>
<dbReference type="Gene3D" id="1.10.10.10">
    <property type="entry name" value="Winged helix-like DNA-binding domain superfamily/Winged helix DNA-binding domain"/>
    <property type="match status" value="1"/>
</dbReference>
<dbReference type="Proteomes" id="UP000327294">
    <property type="component" value="Chromosome"/>
</dbReference>
<dbReference type="PANTHER" id="PTHR43537:SF24">
    <property type="entry name" value="GLUCONATE OPERON TRANSCRIPTIONAL REPRESSOR"/>
    <property type="match status" value="1"/>
</dbReference>
<keyword evidence="3" id="KW-0804">Transcription</keyword>
<evidence type="ECO:0000313" key="7">
    <source>
        <dbReference type="Proteomes" id="UP000327294"/>
    </source>
</evidence>
<dbReference type="PANTHER" id="PTHR43537">
    <property type="entry name" value="TRANSCRIPTIONAL REGULATOR, GNTR FAMILY"/>
    <property type="match status" value="1"/>
</dbReference>
<evidence type="ECO:0000256" key="1">
    <source>
        <dbReference type="ARBA" id="ARBA00023015"/>
    </source>
</evidence>
<dbReference type="InterPro" id="IPR036390">
    <property type="entry name" value="WH_DNA-bd_sf"/>
</dbReference>
<evidence type="ECO:0000259" key="5">
    <source>
        <dbReference type="PROSITE" id="PS50949"/>
    </source>
</evidence>
<name>A0A5P8KJ93_9ACTN</name>
<keyword evidence="1" id="KW-0805">Transcription regulation</keyword>
<dbReference type="PRINTS" id="PR00035">
    <property type="entry name" value="HTHGNTR"/>
</dbReference>
<dbReference type="GO" id="GO:0003677">
    <property type="term" value="F:DNA binding"/>
    <property type="evidence" value="ECO:0007669"/>
    <property type="project" value="UniProtKB-KW"/>
</dbReference>
<evidence type="ECO:0000256" key="3">
    <source>
        <dbReference type="ARBA" id="ARBA00023163"/>
    </source>
</evidence>
<accession>A0A5P8KJ93</accession>
<keyword evidence="7" id="KW-1185">Reference proteome</keyword>
<keyword evidence="2" id="KW-0238">DNA-binding</keyword>
<proteinExistence type="predicted"/>
<dbReference type="PROSITE" id="PS50949">
    <property type="entry name" value="HTH_GNTR"/>
    <property type="match status" value="1"/>
</dbReference>
<dbReference type="GO" id="GO:0003700">
    <property type="term" value="F:DNA-binding transcription factor activity"/>
    <property type="evidence" value="ECO:0007669"/>
    <property type="project" value="InterPro"/>
</dbReference>
<evidence type="ECO:0000256" key="2">
    <source>
        <dbReference type="ARBA" id="ARBA00023125"/>
    </source>
</evidence>
<dbReference type="AlphaFoldDB" id="A0A5P8KJ93"/>
<feature type="region of interest" description="Disordered" evidence="4">
    <location>
        <begin position="61"/>
        <end position="84"/>
    </location>
</feature>